<dbReference type="EMBL" id="MTLA01000053">
    <property type="protein sequence ID" value="OOP69443.1"/>
    <property type="molecule type" value="Genomic_DNA"/>
</dbReference>
<feature type="transmembrane region" description="Helical" evidence="7">
    <location>
        <begin position="206"/>
        <end position="225"/>
    </location>
</feature>
<reference evidence="9 10" key="1">
    <citation type="submission" date="2017-01" db="EMBL/GenBank/DDBJ databases">
        <title>Draft genome sequence of Bacillus oleronius.</title>
        <authorList>
            <person name="Allam M."/>
        </authorList>
    </citation>
    <scope>NUCLEOTIDE SEQUENCE [LARGE SCALE GENOMIC DNA]</scope>
    <source>
        <strain evidence="9 10">DSM 9356</strain>
    </source>
</reference>
<dbReference type="Pfam" id="PF07690">
    <property type="entry name" value="MFS_1"/>
    <property type="match status" value="1"/>
</dbReference>
<evidence type="ECO:0000256" key="5">
    <source>
        <dbReference type="ARBA" id="ARBA00022989"/>
    </source>
</evidence>
<dbReference type="Gene3D" id="1.20.1720.10">
    <property type="entry name" value="Multidrug resistance protein D"/>
    <property type="match status" value="1"/>
</dbReference>
<evidence type="ECO:0000256" key="3">
    <source>
        <dbReference type="ARBA" id="ARBA00022475"/>
    </source>
</evidence>
<sequence length="482" mass="52371">MNQISTLPVDIKGKPFKRPGFVIVLLVGAFIAILNQTVLVIALPKIMEDLNVTANNAQWLITAFMLINGIMIPVSAFLLNQIASRNLFLLAMGCFAIGTVVCAISPTFQLLLIGRMIQAVGSGVMLPLMQTLMFMIFPPDRRGEAMGLVGIVIAFSPAIGPTLSGWIVDSYHWHYLFYLILPITVIDMILAIYFLKNVIQLTKPKLDILSVLLSSIGLGTLLYGIGIGGDKGWGSPIVWISCGIGLIALLLFSLRQFKLKEPILELRVFKSKGFTITTVIVSIIFMTMIGSEILLPIYTQKIHGYSALQSGLVLLPGALVLGLISPIAGKIFDMYGIRKLSIVGMVILTLGTIPFLFLKQDTSIWWIVTAYSLRMLGMGLVMMPLATAGINALPQALISHGTAANNTVRQIFASLGSAIIVGVMSTSVSQYISHHGMNQAPHLLFDATIKGLNNGFLAAFILTILAFIFCFFIKQPVKDNAQ</sequence>
<keyword evidence="2" id="KW-0813">Transport</keyword>
<gene>
    <name evidence="9" type="ORF">BWZ43_04995</name>
</gene>
<proteinExistence type="predicted"/>
<dbReference type="InterPro" id="IPR036259">
    <property type="entry name" value="MFS_trans_sf"/>
</dbReference>
<dbReference type="PRINTS" id="PR01036">
    <property type="entry name" value="TCRTETB"/>
</dbReference>
<organism evidence="9 10">
    <name type="scientific">Heyndrickxia oleronia</name>
    <dbReference type="NCBI Taxonomy" id="38875"/>
    <lineage>
        <taxon>Bacteria</taxon>
        <taxon>Bacillati</taxon>
        <taxon>Bacillota</taxon>
        <taxon>Bacilli</taxon>
        <taxon>Bacillales</taxon>
        <taxon>Bacillaceae</taxon>
        <taxon>Heyndrickxia</taxon>
    </lineage>
</organism>
<dbReference type="Gene3D" id="1.20.1250.20">
    <property type="entry name" value="MFS general substrate transporter like domains"/>
    <property type="match status" value="1"/>
</dbReference>
<evidence type="ECO:0000259" key="8">
    <source>
        <dbReference type="PROSITE" id="PS50850"/>
    </source>
</evidence>
<keyword evidence="4 7" id="KW-0812">Transmembrane</keyword>
<dbReference type="GO" id="GO:0022857">
    <property type="term" value="F:transmembrane transporter activity"/>
    <property type="evidence" value="ECO:0007669"/>
    <property type="project" value="InterPro"/>
</dbReference>
<feature type="transmembrane region" description="Helical" evidence="7">
    <location>
        <begin position="274"/>
        <end position="295"/>
    </location>
</feature>
<evidence type="ECO:0000256" key="6">
    <source>
        <dbReference type="ARBA" id="ARBA00023136"/>
    </source>
</evidence>
<feature type="transmembrane region" description="Helical" evidence="7">
    <location>
        <begin position="59"/>
        <end position="80"/>
    </location>
</feature>
<feature type="transmembrane region" description="Helical" evidence="7">
    <location>
        <begin position="411"/>
        <end position="432"/>
    </location>
</feature>
<dbReference type="InterPro" id="IPR011701">
    <property type="entry name" value="MFS"/>
</dbReference>
<keyword evidence="3" id="KW-1003">Cell membrane</keyword>
<dbReference type="InterPro" id="IPR020846">
    <property type="entry name" value="MFS_dom"/>
</dbReference>
<feature type="transmembrane region" description="Helical" evidence="7">
    <location>
        <begin position="116"/>
        <end position="136"/>
    </location>
</feature>
<feature type="transmembrane region" description="Helical" evidence="7">
    <location>
        <begin position="173"/>
        <end position="194"/>
    </location>
</feature>
<keyword evidence="10" id="KW-1185">Reference proteome</keyword>
<comment type="caution">
    <text evidence="9">The sequence shown here is derived from an EMBL/GenBank/DDBJ whole genome shotgun (WGS) entry which is preliminary data.</text>
</comment>
<comment type="subcellular location">
    <subcellularLocation>
        <location evidence="1">Cell membrane</location>
        <topology evidence="1">Multi-pass membrane protein</topology>
    </subcellularLocation>
</comment>
<dbReference type="InterPro" id="IPR004638">
    <property type="entry name" value="EmrB-like"/>
</dbReference>
<dbReference type="NCBIfam" id="TIGR00711">
    <property type="entry name" value="efflux_EmrB"/>
    <property type="match status" value="1"/>
</dbReference>
<evidence type="ECO:0000256" key="4">
    <source>
        <dbReference type="ARBA" id="ARBA00022692"/>
    </source>
</evidence>
<evidence type="ECO:0000256" key="7">
    <source>
        <dbReference type="SAM" id="Phobius"/>
    </source>
</evidence>
<feature type="transmembrane region" description="Helical" evidence="7">
    <location>
        <begin position="237"/>
        <end position="254"/>
    </location>
</feature>
<feature type="transmembrane region" description="Helical" evidence="7">
    <location>
        <begin position="364"/>
        <end position="390"/>
    </location>
</feature>
<feature type="transmembrane region" description="Helical" evidence="7">
    <location>
        <begin position="148"/>
        <end position="167"/>
    </location>
</feature>
<dbReference type="SUPFAM" id="SSF103473">
    <property type="entry name" value="MFS general substrate transporter"/>
    <property type="match status" value="1"/>
</dbReference>
<dbReference type="RefSeq" id="WP_078109601.1">
    <property type="nucleotide sequence ID" value="NZ_CP065424.1"/>
</dbReference>
<evidence type="ECO:0000256" key="2">
    <source>
        <dbReference type="ARBA" id="ARBA00022448"/>
    </source>
</evidence>
<dbReference type="GO" id="GO:0005886">
    <property type="term" value="C:plasma membrane"/>
    <property type="evidence" value="ECO:0007669"/>
    <property type="project" value="UniProtKB-SubCell"/>
</dbReference>
<feature type="transmembrane region" description="Helical" evidence="7">
    <location>
        <begin position="307"/>
        <end position="328"/>
    </location>
</feature>
<feature type="domain" description="Major facilitator superfamily (MFS) profile" evidence="8">
    <location>
        <begin position="21"/>
        <end position="478"/>
    </location>
</feature>
<dbReference type="PANTHER" id="PTHR42718">
    <property type="entry name" value="MAJOR FACILITATOR SUPERFAMILY MULTIDRUG TRANSPORTER MFSC"/>
    <property type="match status" value="1"/>
</dbReference>
<dbReference type="CDD" id="cd17503">
    <property type="entry name" value="MFS_LmrB_MDR_like"/>
    <property type="match status" value="1"/>
</dbReference>
<keyword evidence="5 7" id="KW-1133">Transmembrane helix</keyword>
<dbReference type="PROSITE" id="PS50850">
    <property type="entry name" value="MFS"/>
    <property type="match status" value="1"/>
</dbReference>
<feature type="transmembrane region" description="Helical" evidence="7">
    <location>
        <begin position="21"/>
        <end position="47"/>
    </location>
</feature>
<feature type="transmembrane region" description="Helical" evidence="7">
    <location>
        <begin position="340"/>
        <end position="358"/>
    </location>
</feature>
<feature type="transmembrane region" description="Helical" evidence="7">
    <location>
        <begin position="452"/>
        <end position="473"/>
    </location>
</feature>
<name>A0A8E2LFJ1_9BACI</name>
<accession>A0A8E2LFJ1</accession>
<evidence type="ECO:0000256" key="1">
    <source>
        <dbReference type="ARBA" id="ARBA00004651"/>
    </source>
</evidence>
<keyword evidence="6 7" id="KW-0472">Membrane</keyword>
<evidence type="ECO:0000313" key="10">
    <source>
        <dbReference type="Proteomes" id="UP000189761"/>
    </source>
</evidence>
<dbReference type="AlphaFoldDB" id="A0A8E2LFJ1"/>
<dbReference type="Proteomes" id="UP000189761">
    <property type="component" value="Unassembled WGS sequence"/>
</dbReference>
<protein>
    <submittedName>
        <fullName evidence="9">MFS transporter</fullName>
    </submittedName>
</protein>
<dbReference type="PANTHER" id="PTHR42718:SF24">
    <property type="entry name" value="MAJOR FACILITATOR SUPERFAMILY (MFS) PROFILE DOMAIN-CONTAINING PROTEIN"/>
    <property type="match status" value="1"/>
</dbReference>
<evidence type="ECO:0000313" key="9">
    <source>
        <dbReference type="EMBL" id="OOP69443.1"/>
    </source>
</evidence>
<feature type="transmembrane region" description="Helical" evidence="7">
    <location>
        <begin position="87"/>
        <end position="110"/>
    </location>
</feature>